<evidence type="ECO:0000256" key="1">
    <source>
        <dbReference type="SAM" id="MobiDB-lite"/>
    </source>
</evidence>
<dbReference type="AlphaFoldDB" id="A0AAW0TKB3"/>
<comment type="caution">
    <text evidence="2">The sequence shown here is derived from an EMBL/GenBank/DDBJ whole genome shotgun (WGS) entry which is preliminary data.</text>
</comment>
<organism evidence="2 3">
    <name type="scientific">Scylla paramamosain</name>
    <name type="common">Mud crab</name>
    <dbReference type="NCBI Taxonomy" id="85552"/>
    <lineage>
        <taxon>Eukaryota</taxon>
        <taxon>Metazoa</taxon>
        <taxon>Ecdysozoa</taxon>
        <taxon>Arthropoda</taxon>
        <taxon>Crustacea</taxon>
        <taxon>Multicrustacea</taxon>
        <taxon>Malacostraca</taxon>
        <taxon>Eumalacostraca</taxon>
        <taxon>Eucarida</taxon>
        <taxon>Decapoda</taxon>
        <taxon>Pleocyemata</taxon>
        <taxon>Brachyura</taxon>
        <taxon>Eubrachyura</taxon>
        <taxon>Portunoidea</taxon>
        <taxon>Portunidae</taxon>
        <taxon>Portuninae</taxon>
        <taxon>Scylla</taxon>
    </lineage>
</organism>
<proteinExistence type="predicted"/>
<accession>A0AAW0TKB3</accession>
<reference evidence="2 3" key="1">
    <citation type="submission" date="2023-03" db="EMBL/GenBank/DDBJ databases">
        <title>High-quality genome of Scylla paramamosain provides insights in environmental adaptation.</title>
        <authorList>
            <person name="Zhang L."/>
        </authorList>
    </citation>
    <scope>NUCLEOTIDE SEQUENCE [LARGE SCALE GENOMIC DNA]</scope>
    <source>
        <strain evidence="2">LZ_2023a</strain>
        <tissue evidence="2">Muscle</tissue>
    </source>
</reference>
<dbReference type="EMBL" id="JARAKH010000029">
    <property type="protein sequence ID" value="KAK8387920.1"/>
    <property type="molecule type" value="Genomic_DNA"/>
</dbReference>
<feature type="region of interest" description="Disordered" evidence="1">
    <location>
        <begin position="80"/>
        <end position="101"/>
    </location>
</feature>
<sequence length="162" mass="17217">MYAHSRTTPKDPVPSHHHAFTPCYCLPDPSACASLASILSPGAEACACLSLLPQGSGTRDTVLHQGQRCCGPDGHFSDFRDSAPSDSPLKEGKSGGSDSGGFTRWVSLRKALRQNISFLTSKDTTGGRDRVASDMRECSTVKAIPQNISYFLSSGSLASHED</sequence>
<evidence type="ECO:0000313" key="3">
    <source>
        <dbReference type="Proteomes" id="UP001487740"/>
    </source>
</evidence>
<keyword evidence="3" id="KW-1185">Reference proteome</keyword>
<protein>
    <submittedName>
        <fullName evidence="2">Uncharacterized protein</fullName>
    </submittedName>
</protein>
<name>A0AAW0TKB3_SCYPA</name>
<gene>
    <name evidence="2" type="ORF">O3P69_020075</name>
</gene>
<feature type="compositionally biased region" description="Basic and acidic residues" evidence="1">
    <location>
        <begin position="80"/>
        <end position="93"/>
    </location>
</feature>
<evidence type="ECO:0000313" key="2">
    <source>
        <dbReference type="EMBL" id="KAK8387920.1"/>
    </source>
</evidence>
<dbReference type="Proteomes" id="UP001487740">
    <property type="component" value="Unassembled WGS sequence"/>
</dbReference>